<protein>
    <submittedName>
        <fullName evidence="1">Uncharacterized protein</fullName>
    </submittedName>
</protein>
<comment type="caution">
    <text evidence="1">The sequence shown here is derived from an EMBL/GenBank/DDBJ whole genome shotgun (WGS) entry which is preliminary data.</text>
</comment>
<reference evidence="1" key="1">
    <citation type="submission" date="2021-12" db="EMBL/GenBank/DDBJ databases">
        <authorList>
            <person name="Rodrigo-Torres L."/>
            <person name="Arahal R. D."/>
            <person name="Lucena T."/>
        </authorList>
    </citation>
    <scope>NUCLEOTIDE SEQUENCE</scope>
    <source>
        <strain evidence="1">CECT 8226</strain>
    </source>
</reference>
<proteinExistence type="predicted"/>
<dbReference type="EMBL" id="CAKLCM010000001">
    <property type="protein sequence ID" value="CAH0524616.1"/>
    <property type="molecule type" value="Genomic_DNA"/>
</dbReference>
<evidence type="ECO:0000313" key="1">
    <source>
        <dbReference type="EMBL" id="CAH0524616.1"/>
    </source>
</evidence>
<evidence type="ECO:0000313" key="2">
    <source>
        <dbReference type="Proteomes" id="UP000838160"/>
    </source>
</evidence>
<name>A0ABN8DCW5_9VIBR</name>
<organism evidence="1 2">
    <name type="scientific">Vibrio hippocampi</name>
    <dbReference type="NCBI Taxonomy" id="654686"/>
    <lineage>
        <taxon>Bacteria</taxon>
        <taxon>Pseudomonadati</taxon>
        <taxon>Pseudomonadota</taxon>
        <taxon>Gammaproteobacteria</taxon>
        <taxon>Vibrionales</taxon>
        <taxon>Vibrionaceae</taxon>
        <taxon>Vibrio</taxon>
    </lineage>
</organism>
<dbReference type="Proteomes" id="UP000838160">
    <property type="component" value="Unassembled WGS sequence"/>
</dbReference>
<dbReference type="RefSeq" id="WP_237483508.1">
    <property type="nucleotide sequence ID" value="NZ_CAKLCM010000001.1"/>
</dbReference>
<keyword evidence="2" id="KW-1185">Reference proteome</keyword>
<sequence>MNKLALLTAVAIGLIIGLMLIGKQHDYNIDSVNGTVISINERDSEPNFVQLSQSASHSYPVRQLQHTLSSKPEFLSLPDNVTFDSTKIKKTSPIKDELQGKKAKIETLKQYITTE</sequence>
<gene>
    <name evidence="1" type="ORF">VHP8226_00464</name>
</gene>
<accession>A0ABN8DCW5</accession>